<keyword evidence="4" id="KW-0479">Metal-binding</keyword>
<dbReference type="GO" id="GO:0005506">
    <property type="term" value="F:iron ion binding"/>
    <property type="evidence" value="ECO:0007669"/>
    <property type="project" value="InterPro"/>
</dbReference>
<dbReference type="PROSITE" id="PS51257">
    <property type="entry name" value="PROKAR_LIPOPROTEIN"/>
    <property type="match status" value="1"/>
</dbReference>
<dbReference type="InterPro" id="IPR005123">
    <property type="entry name" value="Oxoglu/Fe-dep_dioxygenase_dom"/>
</dbReference>
<keyword evidence="10" id="KW-0408">Iron</keyword>
<keyword evidence="7" id="KW-0847">Vitamin C</keyword>
<evidence type="ECO:0000256" key="13">
    <source>
        <dbReference type="SAM" id="SignalP"/>
    </source>
</evidence>
<dbReference type="InterPro" id="IPR050757">
    <property type="entry name" value="Collagen_mod_GT25"/>
</dbReference>
<dbReference type="EC" id="1.14.11.4" evidence="3"/>
<sequence>MKPCNLLVLVTIASSLALVACELAKPTDGEKAEDLLIFTVGTDETDGLKRLKRSAEQFNVKLIVAGLGEKWNGGDTRYEAGGGQKIRILRDALEPYKDRSGLLVMFVDAYDVILNADAKEMIERFHENFENNRVVFSSEGFCWPDKTLAAKYPLVKFGKRYLNSGLFMGYAPEIYKILTVRKIQDSDDDQLYYTQIYLDDKMRTDLKMTLDSMARIFQNLNGAEEDVEVEFDDSGKALAHNVAYNTHPVVIHGNGASKRYLDYLGNYLGNNWNSKTGCVACNEHKLNVDALSNGGQLPLVTLAIFISRPIPFLTEFFAHIARLDYPADRLHLYLHNNETHAEKEVNEFIAASAYESTNFVQRSSEITDRQAKEGAIDYCIAQNCDYLFYVDGDAHLSNPNVLKLLISLNRPFVAPILSIPAKLFSNFWGALSPTGFYARSDDYVQIVQGERVGQWNSPFVGGAYLISKENLAQFRGAYMYNTLFDADMSLCQFARDNGLFMLVDNQNYYGNLVAADDFGDEVQRGRLYPEMWEIFENRQLWEARYLHPEYKQVLVEGAEIEQPCPDVYDFPLMSERFCAEMIGEMEHFGKWSNGKNSDERLAGGYENVPTRDIHMNQIGFERQWLYMLDEFVRPVQEKIFVGYFHSPVEANMMFVVRYKPEEQASLRPHHDASTYSIDVSLNRKDIDYEGGGVRFIRYNCTLPCDKLGWSMIFPGRLTHMHEGLPTTRGTRYIAVSFLNP</sequence>
<dbReference type="PANTHER" id="PTHR10730">
    <property type="entry name" value="PROCOLLAGEN-LYSINE,2-OXOGLUTARATE 5-DIOXYGENASE/GLYCOSYLTRANSFERASE 25 FAMILY MEMBER"/>
    <property type="match status" value="1"/>
</dbReference>
<feature type="chain" id="PRO_5037341585" description="procollagen-lysine 5-dioxygenase" evidence="13">
    <location>
        <begin position="22"/>
        <end position="740"/>
    </location>
</feature>
<dbReference type="GO" id="GO:0005783">
    <property type="term" value="C:endoplasmic reticulum"/>
    <property type="evidence" value="ECO:0007669"/>
    <property type="project" value="UniProtKB-SubCell"/>
</dbReference>
<evidence type="ECO:0000256" key="2">
    <source>
        <dbReference type="ARBA" id="ARBA00004240"/>
    </source>
</evidence>
<evidence type="ECO:0000256" key="3">
    <source>
        <dbReference type="ARBA" id="ARBA00012264"/>
    </source>
</evidence>
<dbReference type="PANTHER" id="PTHR10730:SF45">
    <property type="entry name" value="PROCOLLAGEN-LYSINE,2-OXOGLUTARATE 5-DIOXYGENASE"/>
    <property type="match status" value="1"/>
</dbReference>
<comment type="subcellular location">
    <subcellularLocation>
        <location evidence="2">Endoplasmic reticulum</location>
    </subcellularLocation>
</comment>
<dbReference type="WBParaSite" id="PSAMB.scaffold2343size23717.g17359.t1">
    <property type="protein sequence ID" value="PSAMB.scaffold2343size23717.g17359.t1"/>
    <property type="gene ID" value="PSAMB.scaffold2343size23717.g17359"/>
</dbReference>
<dbReference type="AlphaFoldDB" id="A0A914VSK5"/>
<feature type="domain" description="Fe2OG dioxygenase" evidence="14">
    <location>
        <begin position="649"/>
        <end position="740"/>
    </location>
</feature>
<feature type="signal peptide" evidence="13">
    <location>
        <begin position="1"/>
        <end position="21"/>
    </location>
</feature>
<organism evidence="15 16">
    <name type="scientific">Plectus sambesii</name>
    <dbReference type="NCBI Taxonomy" id="2011161"/>
    <lineage>
        <taxon>Eukaryota</taxon>
        <taxon>Metazoa</taxon>
        <taxon>Ecdysozoa</taxon>
        <taxon>Nematoda</taxon>
        <taxon>Chromadorea</taxon>
        <taxon>Plectida</taxon>
        <taxon>Plectina</taxon>
        <taxon>Plectoidea</taxon>
        <taxon>Plectidae</taxon>
        <taxon>Plectus</taxon>
    </lineage>
</organism>
<comment type="cofactor">
    <cofactor evidence="1">
        <name>L-ascorbate</name>
        <dbReference type="ChEBI" id="CHEBI:38290"/>
    </cofactor>
</comment>
<dbReference type="Gene3D" id="2.60.120.620">
    <property type="entry name" value="q2cbj1_9rhob like domain"/>
    <property type="match status" value="1"/>
</dbReference>
<evidence type="ECO:0000259" key="14">
    <source>
        <dbReference type="PROSITE" id="PS51471"/>
    </source>
</evidence>
<keyword evidence="6" id="KW-0256">Endoplasmic reticulum</keyword>
<dbReference type="GO" id="GO:0031418">
    <property type="term" value="F:L-ascorbic acid binding"/>
    <property type="evidence" value="ECO:0007669"/>
    <property type="project" value="UniProtKB-KW"/>
</dbReference>
<dbReference type="Pfam" id="PF25342">
    <property type="entry name" value="GT_PLOD"/>
    <property type="match status" value="1"/>
</dbReference>
<evidence type="ECO:0000256" key="8">
    <source>
        <dbReference type="ARBA" id="ARBA00022964"/>
    </source>
</evidence>
<dbReference type="PROSITE" id="PS51471">
    <property type="entry name" value="FE2OG_OXY"/>
    <property type="match status" value="1"/>
</dbReference>
<evidence type="ECO:0000256" key="4">
    <source>
        <dbReference type="ARBA" id="ARBA00022723"/>
    </source>
</evidence>
<accession>A0A914VSK5</accession>
<dbReference type="Pfam" id="PF03171">
    <property type="entry name" value="2OG-FeII_Oxy"/>
    <property type="match status" value="1"/>
</dbReference>
<evidence type="ECO:0000256" key="12">
    <source>
        <dbReference type="ARBA" id="ARBA00047930"/>
    </source>
</evidence>
<dbReference type="InterPro" id="IPR029044">
    <property type="entry name" value="Nucleotide-diphossugar_trans"/>
</dbReference>
<dbReference type="Proteomes" id="UP000887566">
    <property type="component" value="Unplaced"/>
</dbReference>
<dbReference type="InterPro" id="IPR057589">
    <property type="entry name" value="GT_PLOD"/>
</dbReference>
<evidence type="ECO:0000256" key="1">
    <source>
        <dbReference type="ARBA" id="ARBA00001961"/>
    </source>
</evidence>
<keyword evidence="15" id="KW-1185">Reference proteome</keyword>
<keyword evidence="11" id="KW-0325">Glycoprotein</keyword>
<reference evidence="16" key="1">
    <citation type="submission" date="2022-11" db="UniProtKB">
        <authorList>
            <consortium name="WormBaseParasite"/>
        </authorList>
    </citation>
    <scope>IDENTIFICATION</scope>
</reference>
<evidence type="ECO:0000256" key="7">
    <source>
        <dbReference type="ARBA" id="ARBA00022896"/>
    </source>
</evidence>
<evidence type="ECO:0000256" key="5">
    <source>
        <dbReference type="ARBA" id="ARBA00022729"/>
    </source>
</evidence>
<dbReference type="InterPro" id="IPR006620">
    <property type="entry name" value="Pro_4_hyd_alph"/>
</dbReference>
<dbReference type="SMART" id="SM00702">
    <property type="entry name" value="P4Hc"/>
    <property type="match status" value="1"/>
</dbReference>
<evidence type="ECO:0000256" key="10">
    <source>
        <dbReference type="ARBA" id="ARBA00023004"/>
    </source>
</evidence>
<dbReference type="GO" id="GO:0008475">
    <property type="term" value="F:procollagen-lysine 5-dioxygenase activity"/>
    <property type="evidence" value="ECO:0007669"/>
    <property type="project" value="UniProtKB-EC"/>
</dbReference>
<keyword evidence="9" id="KW-0560">Oxidoreductase</keyword>
<keyword evidence="8" id="KW-0223">Dioxygenase</keyword>
<dbReference type="Pfam" id="PF25238">
    <property type="entry name" value="OGFOD2-like"/>
    <property type="match status" value="1"/>
</dbReference>
<proteinExistence type="predicted"/>
<evidence type="ECO:0000256" key="11">
    <source>
        <dbReference type="ARBA" id="ARBA00023180"/>
    </source>
</evidence>
<keyword evidence="5 13" id="KW-0732">Signal</keyword>
<evidence type="ECO:0000256" key="6">
    <source>
        <dbReference type="ARBA" id="ARBA00022824"/>
    </source>
</evidence>
<dbReference type="SUPFAM" id="SSF53448">
    <property type="entry name" value="Nucleotide-diphospho-sugar transferases"/>
    <property type="match status" value="1"/>
</dbReference>
<protein>
    <recommendedName>
        <fullName evidence="3">procollagen-lysine 5-dioxygenase</fullName>
        <ecNumber evidence="3">1.14.11.4</ecNumber>
    </recommendedName>
</protein>
<evidence type="ECO:0000313" key="16">
    <source>
        <dbReference type="WBParaSite" id="PSAMB.scaffold2343size23717.g17359.t1"/>
    </source>
</evidence>
<evidence type="ECO:0000313" key="15">
    <source>
        <dbReference type="Proteomes" id="UP000887566"/>
    </source>
</evidence>
<dbReference type="InterPro" id="IPR044861">
    <property type="entry name" value="IPNS-like_FE2OG_OXY"/>
</dbReference>
<comment type="catalytic activity">
    <reaction evidence="12">
        <text>L-lysyl-[collagen] + 2-oxoglutarate + O2 = (5R)-5-hydroxy-L-lysyl-[collagen] + succinate + CO2</text>
        <dbReference type="Rhea" id="RHEA:16569"/>
        <dbReference type="Rhea" id="RHEA-COMP:12751"/>
        <dbReference type="Rhea" id="RHEA-COMP:12752"/>
        <dbReference type="ChEBI" id="CHEBI:15379"/>
        <dbReference type="ChEBI" id="CHEBI:16526"/>
        <dbReference type="ChEBI" id="CHEBI:16810"/>
        <dbReference type="ChEBI" id="CHEBI:29969"/>
        <dbReference type="ChEBI" id="CHEBI:30031"/>
        <dbReference type="ChEBI" id="CHEBI:133442"/>
        <dbReference type="EC" id="1.14.11.4"/>
    </reaction>
</comment>
<evidence type="ECO:0000256" key="9">
    <source>
        <dbReference type="ARBA" id="ARBA00023002"/>
    </source>
</evidence>
<name>A0A914VSK5_9BILA</name>